<dbReference type="GeneID" id="19953812"/>
<keyword evidence="3" id="KW-1185">Reference proteome</keyword>
<organism evidence="2 3">
    <name type="scientific">Saprolegnia diclina (strain VS20)</name>
    <dbReference type="NCBI Taxonomy" id="1156394"/>
    <lineage>
        <taxon>Eukaryota</taxon>
        <taxon>Sar</taxon>
        <taxon>Stramenopiles</taxon>
        <taxon>Oomycota</taxon>
        <taxon>Saprolegniomycetes</taxon>
        <taxon>Saprolegniales</taxon>
        <taxon>Saprolegniaceae</taxon>
        <taxon>Saprolegnia</taxon>
    </lineage>
</organism>
<evidence type="ECO:0000313" key="2">
    <source>
        <dbReference type="EMBL" id="EQC29212.1"/>
    </source>
</evidence>
<evidence type="ECO:0000256" key="1">
    <source>
        <dbReference type="SAM" id="MobiDB-lite"/>
    </source>
</evidence>
<reference evidence="2 3" key="1">
    <citation type="submission" date="2012-04" db="EMBL/GenBank/DDBJ databases">
        <title>The Genome Sequence of Saprolegnia declina VS20.</title>
        <authorList>
            <consortium name="The Broad Institute Genome Sequencing Platform"/>
            <person name="Russ C."/>
            <person name="Nusbaum C."/>
            <person name="Tyler B."/>
            <person name="van West P."/>
            <person name="Dieguez-Uribeondo J."/>
            <person name="de Bruijn I."/>
            <person name="Tripathy S."/>
            <person name="Jiang R."/>
            <person name="Young S.K."/>
            <person name="Zeng Q."/>
            <person name="Gargeya S."/>
            <person name="Fitzgerald M."/>
            <person name="Haas B."/>
            <person name="Abouelleil A."/>
            <person name="Alvarado L."/>
            <person name="Arachchi H.M."/>
            <person name="Berlin A."/>
            <person name="Chapman S.B."/>
            <person name="Goldberg J."/>
            <person name="Griggs A."/>
            <person name="Gujja S."/>
            <person name="Hansen M."/>
            <person name="Howarth C."/>
            <person name="Imamovic A."/>
            <person name="Larimer J."/>
            <person name="McCowen C."/>
            <person name="Montmayeur A."/>
            <person name="Murphy C."/>
            <person name="Neiman D."/>
            <person name="Pearson M."/>
            <person name="Priest M."/>
            <person name="Roberts A."/>
            <person name="Saif S."/>
            <person name="Shea T."/>
            <person name="Sisk P."/>
            <person name="Sykes S."/>
            <person name="Wortman J."/>
            <person name="Nusbaum C."/>
            <person name="Birren B."/>
        </authorList>
    </citation>
    <scope>NUCLEOTIDE SEQUENCE [LARGE SCALE GENOMIC DNA]</scope>
    <source>
        <strain evidence="2 3">VS20</strain>
    </source>
</reference>
<gene>
    <name evidence="2" type="ORF">SDRG_13085</name>
</gene>
<feature type="compositionally biased region" description="Polar residues" evidence="1">
    <location>
        <begin position="143"/>
        <end position="157"/>
    </location>
</feature>
<accession>T0RHC1</accession>
<sequence>MYRQVPPPAVQAFPHDVHGEMARMREAIARLTQEKGQAEEMVGLLNIKLDAYNEELFDAKSNVAVIEAEANYRCQQNELATSQKVASLTSQVAFLREQIATSERAHTRLRKELESAQTSMLVEQKRLTAEKKLLETKKRQLHEMSSSQAVPLSQVASQRPFYPSQQLRTPPPRPQSPVVAPRSSATIAVQTEAITTTSLSHENAELVHNLLQGAALLTLLNHVSSSGLEGPEAETLTHHDAPRDSEFSQLMQPFSQWFPPPPSPTVVKLAPLALAQQLYTTLSQLLAGKSTSVHLIPLLTDYLLADIEHSVLTSALQVLFGLLHASTRVREALRDPPLSSSTQGIARILLRGKPLAPSTPETFPTTLDMSVVRAKCMHALTRVLKHHVHQPAVLAHGLAVVSLWIRISRQGAESLLPVLQDIVGSPKSTSHVQVRALSLLMQLLQTESLFQIWRRQKQWLPLLLLKSPVKLSALHVTVQLALLQFVDFVMMTYGLPGATCILSHQPDEASIVQPIIRLMETAITHIQDDHDDAAMQLQLLRAGFQLISALEQYVELKSQVREPKQQAALFNILHYVQRELPRDAVTAMALISVLQAPTPVTS</sequence>
<dbReference type="OrthoDB" id="75260at2759"/>
<dbReference type="VEuPathDB" id="FungiDB:SDRG_13085"/>
<dbReference type="AlphaFoldDB" id="T0RHC1"/>
<dbReference type="Proteomes" id="UP000030762">
    <property type="component" value="Unassembled WGS sequence"/>
</dbReference>
<proteinExistence type="predicted"/>
<dbReference type="STRING" id="1156394.T0RHC1"/>
<evidence type="ECO:0000313" key="3">
    <source>
        <dbReference type="Proteomes" id="UP000030762"/>
    </source>
</evidence>
<feature type="region of interest" description="Disordered" evidence="1">
    <location>
        <begin position="140"/>
        <end position="182"/>
    </location>
</feature>
<dbReference type="eggNOG" id="ENOG502RRV2">
    <property type="taxonomic scope" value="Eukaryota"/>
</dbReference>
<dbReference type="RefSeq" id="XP_008617390.1">
    <property type="nucleotide sequence ID" value="XM_008619168.1"/>
</dbReference>
<dbReference type="EMBL" id="JH767186">
    <property type="protein sequence ID" value="EQC29212.1"/>
    <property type="molecule type" value="Genomic_DNA"/>
</dbReference>
<dbReference type="InParanoid" id="T0RHC1"/>
<dbReference type="OMA" id="HGEMARM"/>
<name>T0RHC1_SAPDV</name>
<protein>
    <submittedName>
        <fullName evidence="2">Uncharacterized protein</fullName>
    </submittedName>
</protein>